<dbReference type="SUPFAM" id="SSF56322">
    <property type="entry name" value="ADC synthase"/>
    <property type="match status" value="1"/>
</dbReference>
<dbReference type="PANTHER" id="PTHR11236">
    <property type="entry name" value="AMINOBENZOATE/ANTHRANILATE SYNTHASE"/>
    <property type="match status" value="1"/>
</dbReference>
<dbReference type="RefSeq" id="WP_011126005.1">
    <property type="nucleotide sequence ID" value="NC_005042.1"/>
</dbReference>
<dbReference type="InterPro" id="IPR019999">
    <property type="entry name" value="Anth_synth_I-like"/>
</dbReference>
<accession>Q7V9H7</accession>
<organism evidence="2 3">
    <name type="scientific">Prochlorococcus marinus (strain SARG / CCMP1375 / SS120)</name>
    <dbReference type="NCBI Taxonomy" id="167539"/>
    <lineage>
        <taxon>Bacteria</taxon>
        <taxon>Bacillati</taxon>
        <taxon>Cyanobacteriota</taxon>
        <taxon>Cyanophyceae</taxon>
        <taxon>Synechococcales</taxon>
        <taxon>Prochlorococcaceae</taxon>
        <taxon>Prochlorococcus</taxon>
    </lineage>
</organism>
<dbReference type="InterPro" id="IPR015890">
    <property type="entry name" value="Chorismate_C"/>
</dbReference>
<dbReference type="PATRIC" id="fig|167539.5.peg.1958"/>
<keyword evidence="3" id="KW-1185">Reference proteome</keyword>
<proteinExistence type="predicted"/>
<evidence type="ECO:0000313" key="2">
    <source>
        <dbReference type="EMBL" id="AAQ00900.1"/>
    </source>
</evidence>
<dbReference type="OrthoDB" id="9803598at2"/>
<dbReference type="eggNOG" id="COG0147">
    <property type="taxonomic scope" value="Bacteria"/>
</dbReference>
<feature type="domain" description="Chorismate-utilising enzyme C-terminal" evidence="1">
    <location>
        <begin position="175"/>
        <end position="435"/>
    </location>
</feature>
<gene>
    <name evidence="2" type="primary">trpE</name>
    <name evidence="2" type="ordered locus">Pro_1856</name>
</gene>
<dbReference type="EMBL" id="AE017126">
    <property type="protein sequence ID" value="AAQ00900.1"/>
    <property type="molecule type" value="Genomic_DNA"/>
</dbReference>
<dbReference type="Proteomes" id="UP000001420">
    <property type="component" value="Chromosome"/>
</dbReference>
<dbReference type="KEGG" id="pma:Pro_1856"/>
<evidence type="ECO:0000313" key="3">
    <source>
        <dbReference type="Proteomes" id="UP000001420"/>
    </source>
</evidence>
<name>Q7V9H7_PROMA</name>
<dbReference type="HOGENOM" id="CLU_006493_7_0_3"/>
<dbReference type="AlphaFoldDB" id="Q7V9H7"/>
<sequence>MNNLCRELLDWVDPQIVAQKLIQIYGEPGLVWLDSDGSKNGRWIILGADPIEHICSHGLPNDPSATNPFELLRTIHSGHWSGWLSYEAGAWIEPNNPWKQDSMATLWCARHDPILKFDLYNQQLWLEGIDRKRLVEIRELLKELKASNLQKNQSLKRTKEFQGIAKEKWKWLNNKEEYAKKVATIKQYIEEGDIFQANLSTCCQTKNTANLLSIDLFKRLRQYCPSPFSGIVVATGEALGEAVISTSPERFLKVLPNQKVETRPIKGTRPRHANPKKDSEFAADLVSSLKDRAENIMIVDLLRNDLGKVCIPGTIDITQLVGLESFSKVHHLTSVIKGKLKTNKTWVDLLEACWPGGSITGAPKIRACKRLYEQESIARGPYCGSFIHLDWNGQFDSNILIRSLMVQKSSLRIYAGCGIVADSDPYSESEELTWKIMPILEALQ</sequence>
<dbReference type="STRING" id="167539.Pro_1856"/>
<dbReference type="PRINTS" id="PR00095">
    <property type="entry name" value="ANTSNTHASEI"/>
</dbReference>
<dbReference type="Gene3D" id="3.60.120.10">
    <property type="entry name" value="Anthranilate synthase"/>
    <property type="match status" value="1"/>
</dbReference>
<dbReference type="InterPro" id="IPR005801">
    <property type="entry name" value="ADC_synthase"/>
</dbReference>
<dbReference type="Pfam" id="PF00425">
    <property type="entry name" value="Chorismate_bind"/>
    <property type="match status" value="1"/>
</dbReference>
<dbReference type="GO" id="GO:0000162">
    <property type="term" value="P:L-tryptophan biosynthetic process"/>
    <property type="evidence" value="ECO:0007669"/>
    <property type="project" value="TreeGrafter"/>
</dbReference>
<protein>
    <submittedName>
        <fullName evidence="2">Anthranilate/para-aminobenzoate synthase component I</fullName>
    </submittedName>
</protein>
<reference evidence="2 3" key="1">
    <citation type="journal article" date="2003" name="Proc. Natl. Acad. Sci. U.S.A.">
        <title>Genome sequence of the cyanobacterium Prochlorococcus marinus SS120, a nearly minimal oxyphototrophic genome.</title>
        <authorList>
            <person name="Dufresne A."/>
            <person name="Salanoubat M."/>
            <person name="Partensky F."/>
            <person name="Artiguenave F."/>
            <person name="Axmann I.M."/>
            <person name="Barbe V."/>
            <person name="Duprat S."/>
            <person name="Galperin M.Y."/>
            <person name="Koonin E.V."/>
            <person name="Le Gall F."/>
            <person name="Makarova K.S."/>
            <person name="Ostrowski M."/>
            <person name="Oztas S."/>
            <person name="Robert C."/>
            <person name="Rogozin I.B."/>
            <person name="Scanlan D.J."/>
            <person name="Tandeau de Marsac N."/>
            <person name="Weissenbach J."/>
            <person name="Wincker P."/>
            <person name="Wolf Y.I."/>
            <person name="Hess W.R."/>
        </authorList>
    </citation>
    <scope>NUCLEOTIDE SEQUENCE [LARGE SCALE GENOMIC DNA]</scope>
    <source>
        <strain evidence="3">SARG / CCMP1375 / SS120</strain>
    </source>
</reference>
<dbReference type="EnsemblBacteria" id="AAQ00900">
    <property type="protein sequence ID" value="AAQ00900"/>
    <property type="gene ID" value="Pro_1856"/>
</dbReference>
<evidence type="ECO:0000259" key="1">
    <source>
        <dbReference type="Pfam" id="PF00425"/>
    </source>
</evidence>
<dbReference type="PANTHER" id="PTHR11236:SF9">
    <property type="entry name" value="ANTHRANILATE SYNTHASE COMPONENT 1"/>
    <property type="match status" value="1"/>
</dbReference>